<dbReference type="EMBL" id="JACGWL010000814">
    <property type="protein sequence ID" value="KAK4381773.1"/>
    <property type="molecule type" value="Genomic_DNA"/>
</dbReference>
<reference evidence="2" key="2">
    <citation type="journal article" date="2024" name="Plant">
        <title>Genomic evolution and insights into agronomic trait innovations of Sesamum species.</title>
        <authorList>
            <person name="Miao H."/>
            <person name="Wang L."/>
            <person name="Qu L."/>
            <person name="Liu H."/>
            <person name="Sun Y."/>
            <person name="Le M."/>
            <person name="Wang Q."/>
            <person name="Wei S."/>
            <person name="Zheng Y."/>
            <person name="Lin W."/>
            <person name="Duan Y."/>
            <person name="Cao H."/>
            <person name="Xiong S."/>
            <person name="Wang X."/>
            <person name="Wei L."/>
            <person name="Li C."/>
            <person name="Ma Q."/>
            <person name="Ju M."/>
            <person name="Zhao R."/>
            <person name="Li G."/>
            <person name="Mu C."/>
            <person name="Tian Q."/>
            <person name="Mei H."/>
            <person name="Zhang T."/>
            <person name="Gao T."/>
            <person name="Zhang H."/>
        </authorList>
    </citation>
    <scope>NUCLEOTIDE SEQUENCE</scope>
    <source>
        <strain evidence="2">K16</strain>
    </source>
</reference>
<comment type="caution">
    <text evidence="2">The sequence shown here is derived from an EMBL/GenBank/DDBJ whole genome shotgun (WGS) entry which is preliminary data.</text>
</comment>
<sequence>MIHPERLLSRVLKARHFPTGDVFSATLDSRPSFTWRSIIAAHDLFRAGCRWRVGTGSAIRVWRDPWLPRPRSFRPITRALESFRVVKMMYCTHWFFVLSLDSWMVRSLGFSCACVGLSGGAEMDWSCKASASTPRQELGVGVIARNAVGECLVWLSKHLLHQGDDGLAEVLAAREAVLLALRKNWHSVIFEGDCASIIRKILCPGCDYSFVGPIISDIRSLSAVLGCVLFNLSSGLVILQHIL</sequence>
<feature type="domain" description="RNase H type-1" evidence="1">
    <location>
        <begin position="133"/>
        <end position="221"/>
    </location>
</feature>
<dbReference type="AlphaFoldDB" id="A0AAE1VU49"/>
<evidence type="ECO:0000259" key="1">
    <source>
        <dbReference type="Pfam" id="PF13456"/>
    </source>
</evidence>
<reference evidence="2" key="1">
    <citation type="submission" date="2020-06" db="EMBL/GenBank/DDBJ databases">
        <authorList>
            <person name="Li T."/>
            <person name="Hu X."/>
            <person name="Zhang T."/>
            <person name="Song X."/>
            <person name="Zhang H."/>
            <person name="Dai N."/>
            <person name="Sheng W."/>
            <person name="Hou X."/>
            <person name="Wei L."/>
        </authorList>
    </citation>
    <scope>NUCLEOTIDE SEQUENCE</scope>
    <source>
        <strain evidence="2">K16</strain>
        <tissue evidence="2">Leaf</tissue>
    </source>
</reference>
<dbReference type="PANTHER" id="PTHR47074:SF48">
    <property type="entry name" value="POLYNUCLEOTIDYL TRANSFERASE, RIBONUCLEASE H-LIKE SUPERFAMILY PROTEIN"/>
    <property type="match status" value="1"/>
</dbReference>
<proteinExistence type="predicted"/>
<name>A0AAE1VU49_9LAMI</name>
<evidence type="ECO:0000313" key="2">
    <source>
        <dbReference type="EMBL" id="KAK4381773.1"/>
    </source>
</evidence>
<evidence type="ECO:0000313" key="3">
    <source>
        <dbReference type="Proteomes" id="UP001289374"/>
    </source>
</evidence>
<dbReference type="InterPro" id="IPR052929">
    <property type="entry name" value="RNase_H-like_EbsB-rel"/>
</dbReference>
<gene>
    <name evidence="2" type="ORF">Sango_2936700</name>
</gene>
<dbReference type="GO" id="GO:0003676">
    <property type="term" value="F:nucleic acid binding"/>
    <property type="evidence" value="ECO:0007669"/>
    <property type="project" value="InterPro"/>
</dbReference>
<dbReference type="Proteomes" id="UP001289374">
    <property type="component" value="Unassembled WGS sequence"/>
</dbReference>
<dbReference type="InterPro" id="IPR002156">
    <property type="entry name" value="RNaseH_domain"/>
</dbReference>
<keyword evidence="3" id="KW-1185">Reference proteome</keyword>
<dbReference type="GO" id="GO:0004523">
    <property type="term" value="F:RNA-DNA hybrid ribonuclease activity"/>
    <property type="evidence" value="ECO:0007669"/>
    <property type="project" value="InterPro"/>
</dbReference>
<dbReference type="PANTHER" id="PTHR47074">
    <property type="entry name" value="BNAC02G40300D PROTEIN"/>
    <property type="match status" value="1"/>
</dbReference>
<organism evidence="2 3">
    <name type="scientific">Sesamum angolense</name>
    <dbReference type="NCBI Taxonomy" id="2727404"/>
    <lineage>
        <taxon>Eukaryota</taxon>
        <taxon>Viridiplantae</taxon>
        <taxon>Streptophyta</taxon>
        <taxon>Embryophyta</taxon>
        <taxon>Tracheophyta</taxon>
        <taxon>Spermatophyta</taxon>
        <taxon>Magnoliopsida</taxon>
        <taxon>eudicotyledons</taxon>
        <taxon>Gunneridae</taxon>
        <taxon>Pentapetalae</taxon>
        <taxon>asterids</taxon>
        <taxon>lamiids</taxon>
        <taxon>Lamiales</taxon>
        <taxon>Pedaliaceae</taxon>
        <taxon>Sesamum</taxon>
    </lineage>
</organism>
<dbReference type="Pfam" id="PF13456">
    <property type="entry name" value="RVT_3"/>
    <property type="match status" value="1"/>
</dbReference>
<protein>
    <recommendedName>
        <fullName evidence="1">RNase H type-1 domain-containing protein</fullName>
    </recommendedName>
</protein>
<accession>A0AAE1VU49</accession>